<dbReference type="Proteomes" id="UP001187471">
    <property type="component" value="Unassembled WGS sequence"/>
</dbReference>
<dbReference type="PANTHER" id="PTHR45614">
    <property type="entry name" value="MYB PROTEIN-RELATED"/>
    <property type="match status" value="1"/>
</dbReference>
<dbReference type="PANTHER" id="PTHR45614:SF175">
    <property type="entry name" value="TRANSCRIPTION FACTOR MYB105-RELATED"/>
    <property type="match status" value="1"/>
</dbReference>
<dbReference type="FunFam" id="1.10.10.60:FF:000060">
    <property type="entry name" value="MYB transcription factor"/>
    <property type="match status" value="1"/>
</dbReference>
<dbReference type="GO" id="GO:0000981">
    <property type="term" value="F:DNA-binding transcription factor activity, RNA polymerase II-specific"/>
    <property type="evidence" value="ECO:0007669"/>
    <property type="project" value="TreeGrafter"/>
</dbReference>
<dbReference type="PROSITE" id="PS51294">
    <property type="entry name" value="HTH_MYB"/>
    <property type="match status" value="2"/>
</dbReference>
<keyword evidence="4" id="KW-0238">DNA-binding</keyword>
<evidence type="ECO:0000313" key="11">
    <source>
        <dbReference type="Proteomes" id="UP001187471"/>
    </source>
</evidence>
<dbReference type="InterPro" id="IPR050560">
    <property type="entry name" value="MYB_TF"/>
</dbReference>
<dbReference type="Pfam" id="PF00249">
    <property type="entry name" value="Myb_DNA-binding"/>
    <property type="match status" value="2"/>
</dbReference>
<feature type="compositionally biased region" description="Polar residues" evidence="7">
    <location>
        <begin position="260"/>
        <end position="273"/>
    </location>
</feature>
<proteinExistence type="predicted"/>
<keyword evidence="3" id="KW-0805">Transcription regulation</keyword>
<evidence type="ECO:0000256" key="6">
    <source>
        <dbReference type="ARBA" id="ARBA00023242"/>
    </source>
</evidence>
<evidence type="ECO:0000256" key="5">
    <source>
        <dbReference type="ARBA" id="ARBA00023163"/>
    </source>
</evidence>
<reference evidence="10" key="1">
    <citation type="submission" date="2022-12" db="EMBL/GenBank/DDBJ databases">
        <title>Draft genome assemblies for two species of Escallonia (Escalloniales).</title>
        <authorList>
            <person name="Chanderbali A."/>
            <person name="Dervinis C."/>
            <person name="Anghel I."/>
            <person name="Soltis D."/>
            <person name="Soltis P."/>
            <person name="Zapata F."/>
        </authorList>
    </citation>
    <scope>NUCLEOTIDE SEQUENCE</scope>
    <source>
        <strain evidence="10">UCBG92.1500</strain>
        <tissue evidence="10">Leaf</tissue>
    </source>
</reference>
<dbReference type="Gene3D" id="1.10.10.60">
    <property type="entry name" value="Homeodomain-like"/>
    <property type="match status" value="2"/>
</dbReference>
<name>A0AA88URE5_9ASTE</name>
<dbReference type="InterPro" id="IPR017930">
    <property type="entry name" value="Myb_dom"/>
</dbReference>
<evidence type="ECO:0000256" key="7">
    <source>
        <dbReference type="SAM" id="MobiDB-lite"/>
    </source>
</evidence>
<evidence type="ECO:0000256" key="3">
    <source>
        <dbReference type="ARBA" id="ARBA00023015"/>
    </source>
</evidence>
<evidence type="ECO:0000256" key="2">
    <source>
        <dbReference type="ARBA" id="ARBA00022737"/>
    </source>
</evidence>
<feature type="domain" description="Myb-like" evidence="8">
    <location>
        <begin position="158"/>
        <end position="208"/>
    </location>
</feature>
<accession>A0AA88URE5</accession>
<feature type="region of interest" description="Disordered" evidence="7">
    <location>
        <begin position="260"/>
        <end position="283"/>
    </location>
</feature>
<dbReference type="EMBL" id="JAVXUO010000184">
    <property type="protein sequence ID" value="KAK2994619.1"/>
    <property type="molecule type" value="Genomic_DNA"/>
</dbReference>
<dbReference type="SUPFAM" id="SSF46689">
    <property type="entry name" value="Homeodomain-like"/>
    <property type="match status" value="1"/>
</dbReference>
<dbReference type="AlphaFoldDB" id="A0AA88URE5"/>
<feature type="non-terminal residue" evidence="10">
    <location>
        <position position="1"/>
    </location>
</feature>
<evidence type="ECO:0000259" key="9">
    <source>
        <dbReference type="PROSITE" id="PS51294"/>
    </source>
</evidence>
<feature type="domain" description="HTH myb-type" evidence="9">
    <location>
        <begin position="158"/>
        <end position="212"/>
    </location>
</feature>
<keyword evidence="2" id="KW-0677">Repeat</keyword>
<gene>
    <name evidence="10" type="ORF">RJ640_025673</name>
</gene>
<evidence type="ECO:0000256" key="1">
    <source>
        <dbReference type="ARBA" id="ARBA00004123"/>
    </source>
</evidence>
<protein>
    <submittedName>
        <fullName evidence="10">Uncharacterized protein</fullName>
    </submittedName>
</protein>
<comment type="caution">
    <text evidence="10">The sequence shown here is derived from an EMBL/GenBank/DDBJ whole genome shotgun (WGS) entry which is preliminary data.</text>
</comment>
<dbReference type="SMART" id="SM00717">
    <property type="entry name" value="SANT"/>
    <property type="match status" value="2"/>
</dbReference>
<dbReference type="CDD" id="cd00167">
    <property type="entry name" value="SANT"/>
    <property type="match status" value="2"/>
</dbReference>
<dbReference type="InterPro" id="IPR001005">
    <property type="entry name" value="SANT/Myb"/>
</dbReference>
<organism evidence="10 11">
    <name type="scientific">Escallonia rubra</name>
    <dbReference type="NCBI Taxonomy" id="112253"/>
    <lineage>
        <taxon>Eukaryota</taxon>
        <taxon>Viridiplantae</taxon>
        <taxon>Streptophyta</taxon>
        <taxon>Embryophyta</taxon>
        <taxon>Tracheophyta</taxon>
        <taxon>Spermatophyta</taxon>
        <taxon>Magnoliopsida</taxon>
        <taxon>eudicotyledons</taxon>
        <taxon>Gunneridae</taxon>
        <taxon>Pentapetalae</taxon>
        <taxon>asterids</taxon>
        <taxon>campanulids</taxon>
        <taxon>Escalloniales</taxon>
        <taxon>Escalloniaceae</taxon>
        <taxon>Escallonia</taxon>
    </lineage>
</organism>
<comment type="subcellular location">
    <subcellularLocation>
        <location evidence="1">Nucleus</location>
    </subcellularLocation>
</comment>
<dbReference type="InterPro" id="IPR009057">
    <property type="entry name" value="Homeodomain-like_sf"/>
</dbReference>
<keyword evidence="6" id="KW-0539">Nucleus</keyword>
<evidence type="ECO:0000256" key="4">
    <source>
        <dbReference type="ARBA" id="ARBA00023125"/>
    </source>
</evidence>
<keyword evidence="11" id="KW-1185">Reference proteome</keyword>
<feature type="domain" description="HTH myb-type" evidence="9">
    <location>
        <begin position="111"/>
        <end position="157"/>
    </location>
</feature>
<feature type="region of interest" description="Disordered" evidence="7">
    <location>
        <begin position="217"/>
        <end position="240"/>
    </location>
</feature>
<dbReference type="GO" id="GO:0000978">
    <property type="term" value="F:RNA polymerase II cis-regulatory region sequence-specific DNA binding"/>
    <property type="evidence" value="ECO:0007669"/>
    <property type="project" value="TreeGrafter"/>
</dbReference>
<dbReference type="FunFam" id="1.10.10.60:FF:000356">
    <property type="entry name" value="MYB transcription factor"/>
    <property type="match status" value="1"/>
</dbReference>
<dbReference type="GO" id="GO:0005634">
    <property type="term" value="C:nucleus"/>
    <property type="evidence" value="ECO:0007669"/>
    <property type="project" value="UniProtKB-SubCell"/>
</dbReference>
<feature type="domain" description="Myb-like" evidence="8">
    <location>
        <begin position="111"/>
        <end position="157"/>
    </location>
</feature>
<evidence type="ECO:0000313" key="10">
    <source>
        <dbReference type="EMBL" id="KAK2994619.1"/>
    </source>
</evidence>
<keyword evidence="5" id="KW-0804">Transcription</keyword>
<sequence>MQQYHPTPTFNEENSSNNHYIVCPADMASFSKIQTSAASKEVLFQHYDQRAEKGAIVDWCLPLVSSEHCTNSDVSEENTVVNAMEEDSDSNKINKNESINFSNGKEKLCARGHWRPAEDFRLRELVALHGPQNWNLIAEKLQGRSGKSCRLRWFNQLDPSINRRAFSEEEEERLMAAHRVYGNKWALIARLFPGRTDNAVKNHWHVVMARKYREQSSAAYRRRKQSTNATTTTTTTTTQTVRSRLGDVTGPNRLDFCHNSSINPSDQLPSARQTPFDFLSGEG</sequence>
<feature type="compositionally biased region" description="Low complexity" evidence="7">
    <location>
        <begin position="230"/>
        <end position="240"/>
    </location>
</feature>
<evidence type="ECO:0000259" key="8">
    <source>
        <dbReference type="PROSITE" id="PS50090"/>
    </source>
</evidence>
<dbReference type="PROSITE" id="PS50090">
    <property type="entry name" value="MYB_LIKE"/>
    <property type="match status" value="2"/>
</dbReference>